<feature type="compositionally biased region" description="Basic and acidic residues" evidence="1">
    <location>
        <begin position="31"/>
        <end position="40"/>
    </location>
</feature>
<dbReference type="RefSeq" id="XP_003059151.1">
    <property type="nucleotide sequence ID" value="XM_003059105.1"/>
</dbReference>
<evidence type="ECO:0000313" key="3">
    <source>
        <dbReference type="EMBL" id="EEH56283.1"/>
    </source>
</evidence>
<dbReference type="KEGG" id="mpp:MICPUCDRAFT_58705"/>
<dbReference type="STRING" id="564608.C1MU83"/>
<dbReference type="PANTHER" id="PTHR15852">
    <property type="entry name" value="PLASTID TRANSCRIPTIONALLY ACTIVE PROTEIN"/>
    <property type="match status" value="1"/>
</dbReference>
<evidence type="ECO:0000259" key="2">
    <source>
        <dbReference type="Pfam" id="PF25436"/>
    </source>
</evidence>
<dbReference type="SUPFAM" id="SSF57938">
    <property type="entry name" value="DnaJ/Hsp40 cysteine-rich domain"/>
    <property type="match status" value="1"/>
</dbReference>
<sequence>MTPCSSARVFVRAALSTSPVSNAPRRKRPKSRDPLQRELGRVSTRPPRASVAVMTTPTPPARVCRARVVVNTTTTPSTASRASRPSRMTPARVAPAPFGTLHVGGRESVVVVPIPRRLRDEKGVAARSSPVDLDRGDSSDGAGAGNDNPDARCPVCKGTGWKPCGQCDGTGVNQEDLYGGKPGMRKGERCWLCEGKKRTMCGNCVDLTDAF</sequence>
<dbReference type="eggNOG" id="ENOG502S25V">
    <property type="taxonomic scope" value="Eukaryota"/>
</dbReference>
<dbReference type="EMBL" id="GG663740">
    <property type="protein sequence ID" value="EEH56283.1"/>
    <property type="molecule type" value="Genomic_DNA"/>
</dbReference>
<dbReference type="OrthoDB" id="2019540at2759"/>
<dbReference type="GeneID" id="9684891"/>
<evidence type="ECO:0000313" key="4">
    <source>
        <dbReference type="Proteomes" id="UP000001876"/>
    </source>
</evidence>
<feature type="domain" description="BSD2 cysteine rich" evidence="2">
    <location>
        <begin position="153"/>
        <end position="204"/>
    </location>
</feature>
<dbReference type="InterPro" id="IPR057453">
    <property type="entry name" value="BSD2_CRD"/>
</dbReference>
<dbReference type="InterPro" id="IPR036410">
    <property type="entry name" value="HSP_DnaJ_Cys-rich_dom_sf"/>
</dbReference>
<organism evidence="4">
    <name type="scientific">Micromonas pusilla (strain CCMP1545)</name>
    <name type="common">Picoplanktonic green alga</name>
    <dbReference type="NCBI Taxonomy" id="564608"/>
    <lineage>
        <taxon>Eukaryota</taxon>
        <taxon>Viridiplantae</taxon>
        <taxon>Chlorophyta</taxon>
        <taxon>Mamiellophyceae</taxon>
        <taxon>Mamiellales</taxon>
        <taxon>Mamiellaceae</taxon>
        <taxon>Micromonas</taxon>
    </lineage>
</organism>
<dbReference type="AlphaFoldDB" id="C1MU83"/>
<dbReference type="Pfam" id="PF25436">
    <property type="entry name" value="BSD2_CRD"/>
    <property type="match status" value="1"/>
</dbReference>
<keyword evidence="4" id="KW-1185">Reference proteome</keyword>
<protein>
    <submittedName>
        <fullName evidence="3">Predicted protein</fullName>
    </submittedName>
</protein>
<gene>
    <name evidence="3" type="ORF">MICPUCDRAFT_58705</name>
</gene>
<dbReference type="PANTHER" id="PTHR15852:SF54">
    <property type="entry name" value="PROTEIN SSUH2 HOMOLOG"/>
    <property type="match status" value="1"/>
</dbReference>
<evidence type="ECO:0000256" key="1">
    <source>
        <dbReference type="SAM" id="MobiDB-lite"/>
    </source>
</evidence>
<feature type="compositionally biased region" description="Low complexity" evidence="1">
    <location>
        <begin position="139"/>
        <end position="148"/>
    </location>
</feature>
<accession>C1MU83</accession>
<feature type="region of interest" description="Disordered" evidence="1">
    <location>
        <begin position="16"/>
        <end position="54"/>
    </location>
</feature>
<dbReference type="Proteomes" id="UP000001876">
    <property type="component" value="Unassembled WGS sequence"/>
</dbReference>
<proteinExistence type="predicted"/>
<feature type="region of interest" description="Disordered" evidence="1">
    <location>
        <begin position="121"/>
        <end position="149"/>
    </location>
</feature>
<name>C1MU83_MICPC</name>
<reference evidence="3 4" key="1">
    <citation type="journal article" date="2009" name="Science">
        <title>Green evolution and dynamic adaptations revealed by genomes of the marine picoeukaryotes Micromonas.</title>
        <authorList>
            <person name="Worden A.Z."/>
            <person name="Lee J.H."/>
            <person name="Mock T."/>
            <person name="Rouze P."/>
            <person name="Simmons M.P."/>
            <person name="Aerts A.L."/>
            <person name="Allen A.E."/>
            <person name="Cuvelier M.L."/>
            <person name="Derelle E."/>
            <person name="Everett M.V."/>
            <person name="Foulon E."/>
            <person name="Grimwood J."/>
            <person name="Gundlach H."/>
            <person name="Henrissat B."/>
            <person name="Napoli C."/>
            <person name="McDonald S.M."/>
            <person name="Parker M.S."/>
            <person name="Rombauts S."/>
            <person name="Salamov A."/>
            <person name="Von Dassow P."/>
            <person name="Badger J.H."/>
            <person name="Coutinho P.M."/>
            <person name="Demir E."/>
            <person name="Dubchak I."/>
            <person name="Gentemann C."/>
            <person name="Eikrem W."/>
            <person name="Gready J.E."/>
            <person name="John U."/>
            <person name="Lanier W."/>
            <person name="Lindquist E.A."/>
            <person name="Lucas S."/>
            <person name="Mayer K.F."/>
            <person name="Moreau H."/>
            <person name="Not F."/>
            <person name="Otillar R."/>
            <person name="Panaud O."/>
            <person name="Pangilinan J."/>
            <person name="Paulsen I."/>
            <person name="Piegu B."/>
            <person name="Poliakov A."/>
            <person name="Robbens S."/>
            <person name="Schmutz J."/>
            <person name="Toulza E."/>
            <person name="Wyss T."/>
            <person name="Zelensky A."/>
            <person name="Zhou K."/>
            <person name="Armbrust E.V."/>
            <person name="Bhattacharya D."/>
            <person name="Goodenough U.W."/>
            <person name="Van de Peer Y."/>
            <person name="Grigoriev I.V."/>
        </authorList>
    </citation>
    <scope>NUCLEOTIDE SEQUENCE [LARGE SCALE GENOMIC DNA]</scope>
    <source>
        <strain evidence="3 4">CCMP1545</strain>
    </source>
</reference>